<evidence type="ECO:0000259" key="1">
    <source>
        <dbReference type="Pfam" id="PF03061"/>
    </source>
</evidence>
<dbReference type="SUPFAM" id="SSF54637">
    <property type="entry name" value="Thioesterase/thiol ester dehydrase-isomerase"/>
    <property type="match status" value="1"/>
</dbReference>
<dbReference type="PANTHER" id="PTHR47260">
    <property type="entry name" value="UPF0644 PROTEIN PB2B4.06"/>
    <property type="match status" value="1"/>
</dbReference>
<dbReference type="InterPro" id="IPR052061">
    <property type="entry name" value="PTE-AB_protein"/>
</dbReference>
<gene>
    <name evidence="2" type="ORF">HDU87_005325</name>
</gene>
<dbReference type="Gene3D" id="3.10.129.10">
    <property type="entry name" value="Hotdog Thioesterase"/>
    <property type="match status" value="1"/>
</dbReference>
<dbReference type="Pfam" id="PF03061">
    <property type="entry name" value="4HBT"/>
    <property type="match status" value="1"/>
</dbReference>
<dbReference type="Proteomes" id="UP001212152">
    <property type="component" value="Unassembled WGS sequence"/>
</dbReference>
<dbReference type="EMBL" id="JADGJQ010000042">
    <property type="protein sequence ID" value="KAJ3176283.1"/>
    <property type="molecule type" value="Genomic_DNA"/>
</dbReference>
<proteinExistence type="predicted"/>
<dbReference type="AlphaFoldDB" id="A0AAD5TH00"/>
<sequence length="273" mass="29769">MASRCFTVPLTGARPLRGALIPALHPLRCNALPPRTLATTSAAAPTRNSRLHYVTALIASFSTGCVVTFKLSADSRDATFVEITDESEAAHAAFLQAEKDGLALVSELRKDPSWKEVDPYSYLSGGRLHRSFTAGTLKGKGKFAIRPTLFHNKDMTECIAVLHLGERLSGHDRVVHGGVLATLLDEMCARASIPSLPLQMGFTANLSIDYRKPVSVDQFVVLRSKLTKLDGRKAWAKARIESLDGNQLFVEANSLFVSPKDTMLALAHKWRAS</sequence>
<keyword evidence="3" id="KW-1185">Reference proteome</keyword>
<accession>A0AAD5TH00</accession>
<dbReference type="InterPro" id="IPR006683">
    <property type="entry name" value="Thioestr_dom"/>
</dbReference>
<evidence type="ECO:0000313" key="3">
    <source>
        <dbReference type="Proteomes" id="UP001212152"/>
    </source>
</evidence>
<evidence type="ECO:0000313" key="2">
    <source>
        <dbReference type="EMBL" id="KAJ3176283.1"/>
    </source>
</evidence>
<dbReference type="PANTHER" id="PTHR47260:SF1">
    <property type="entry name" value="UPF0644 PROTEIN PB2B4.06"/>
    <property type="match status" value="1"/>
</dbReference>
<comment type="caution">
    <text evidence="2">The sequence shown here is derived from an EMBL/GenBank/DDBJ whole genome shotgun (WGS) entry which is preliminary data.</text>
</comment>
<feature type="domain" description="Thioesterase" evidence="1">
    <location>
        <begin position="174"/>
        <end position="246"/>
    </location>
</feature>
<organism evidence="2 3">
    <name type="scientific">Geranomyces variabilis</name>
    <dbReference type="NCBI Taxonomy" id="109894"/>
    <lineage>
        <taxon>Eukaryota</taxon>
        <taxon>Fungi</taxon>
        <taxon>Fungi incertae sedis</taxon>
        <taxon>Chytridiomycota</taxon>
        <taxon>Chytridiomycota incertae sedis</taxon>
        <taxon>Chytridiomycetes</taxon>
        <taxon>Spizellomycetales</taxon>
        <taxon>Powellomycetaceae</taxon>
        <taxon>Geranomyces</taxon>
    </lineage>
</organism>
<name>A0AAD5TH00_9FUNG</name>
<protein>
    <recommendedName>
        <fullName evidence="1">Thioesterase domain-containing protein</fullName>
    </recommendedName>
</protein>
<dbReference type="InterPro" id="IPR029069">
    <property type="entry name" value="HotDog_dom_sf"/>
</dbReference>
<reference evidence="2" key="1">
    <citation type="submission" date="2020-05" db="EMBL/GenBank/DDBJ databases">
        <title>Phylogenomic resolution of chytrid fungi.</title>
        <authorList>
            <person name="Stajich J.E."/>
            <person name="Amses K."/>
            <person name="Simmons R."/>
            <person name="Seto K."/>
            <person name="Myers J."/>
            <person name="Bonds A."/>
            <person name="Quandt C.A."/>
            <person name="Barry K."/>
            <person name="Liu P."/>
            <person name="Grigoriev I."/>
            <person name="Longcore J.E."/>
            <person name="James T.Y."/>
        </authorList>
    </citation>
    <scope>NUCLEOTIDE SEQUENCE</scope>
    <source>
        <strain evidence="2">JEL0379</strain>
    </source>
</reference>
<dbReference type="CDD" id="cd03443">
    <property type="entry name" value="PaaI_thioesterase"/>
    <property type="match status" value="1"/>
</dbReference>